<dbReference type="InterPro" id="IPR029033">
    <property type="entry name" value="His_PPase_superfam"/>
</dbReference>
<keyword evidence="4" id="KW-1185">Reference proteome</keyword>
<sequence length="226" mass="25851">MPRHPQIYIVRHGETEWSKSGQHTGDTDLELTPNGKHQARTLSYYVFENPSQGYVEHQHIGQIYVSPLKRAQETLDCLHFEKKHELTPIVDKDLMEWHYGDYEGKTTAEIHQTQPGWNIFDDGCPNATERADRVIQAVRAFHNHCAKTSEDATKAAREDPNSDVLIVAHSHFLRVFVARWLDLDPIQGKYIILDTAGISILGYEHNLDEPVIRAMNVTSKLFNILA</sequence>
<dbReference type="Gene3D" id="3.40.50.1240">
    <property type="entry name" value="Phosphoglycerate mutase-like"/>
    <property type="match status" value="1"/>
</dbReference>
<dbReference type="PANTHER" id="PTHR48100">
    <property type="entry name" value="BROAD-SPECIFICITY PHOSPHATASE YOR283W-RELATED"/>
    <property type="match status" value="1"/>
</dbReference>
<feature type="binding site" evidence="2">
    <location>
        <position position="70"/>
    </location>
    <ligand>
        <name>substrate</name>
    </ligand>
</feature>
<accession>A0A261XYD9</accession>
<evidence type="ECO:0000313" key="4">
    <source>
        <dbReference type="Proteomes" id="UP000242875"/>
    </source>
</evidence>
<evidence type="ECO:0000256" key="2">
    <source>
        <dbReference type="PIRSR" id="PIRSR613078-2"/>
    </source>
</evidence>
<proteinExistence type="predicted"/>
<dbReference type="CDD" id="cd07067">
    <property type="entry name" value="HP_PGM_like"/>
    <property type="match status" value="1"/>
</dbReference>
<reference evidence="3 4" key="1">
    <citation type="journal article" date="2017" name="Mycologia">
        <title>Bifiguratus adelaidae, gen. et sp. nov., a new member of Mucoromycotina in endophytic and soil-dwelling habitats.</title>
        <authorList>
            <person name="Torres-Cruz T.J."/>
            <person name="Billingsley Tobias T.L."/>
            <person name="Almatruk M."/>
            <person name="Hesse C."/>
            <person name="Kuske C.R."/>
            <person name="Desiro A."/>
            <person name="Benucci G.M."/>
            <person name="Bonito G."/>
            <person name="Stajich J.E."/>
            <person name="Dunlap C."/>
            <person name="Arnold A.E."/>
            <person name="Porras-Alfaro A."/>
        </authorList>
    </citation>
    <scope>NUCLEOTIDE SEQUENCE [LARGE SCALE GENOMIC DNA]</scope>
    <source>
        <strain evidence="3 4">AZ0501</strain>
    </source>
</reference>
<dbReference type="AlphaFoldDB" id="A0A261XYD9"/>
<feature type="active site" description="Tele-phosphohistidine intermediate" evidence="1">
    <location>
        <position position="12"/>
    </location>
</feature>
<dbReference type="InterPro" id="IPR050275">
    <property type="entry name" value="PGM_Phosphatase"/>
</dbReference>
<dbReference type="InterPro" id="IPR013078">
    <property type="entry name" value="His_Pase_superF_clade-1"/>
</dbReference>
<organism evidence="3 4">
    <name type="scientific">Bifiguratus adelaidae</name>
    <dbReference type="NCBI Taxonomy" id="1938954"/>
    <lineage>
        <taxon>Eukaryota</taxon>
        <taxon>Fungi</taxon>
        <taxon>Fungi incertae sedis</taxon>
        <taxon>Mucoromycota</taxon>
        <taxon>Mucoromycotina</taxon>
        <taxon>Endogonomycetes</taxon>
        <taxon>Endogonales</taxon>
        <taxon>Endogonales incertae sedis</taxon>
        <taxon>Bifiguratus</taxon>
    </lineage>
</organism>
<dbReference type="GO" id="GO:0050278">
    <property type="term" value="F:sedoheptulose-bisphosphatase activity"/>
    <property type="evidence" value="ECO:0007669"/>
    <property type="project" value="EnsemblFungi"/>
</dbReference>
<dbReference type="GO" id="GO:0046390">
    <property type="term" value="P:ribose phosphate biosynthetic process"/>
    <property type="evidence" value="ECO:0007669"/>
    <property type="project" value="EnsemblFungi"/>
</dbReference>
<gene>
    <name evidence="3" type="ORF">BZG36_04487</name>
</gene>
<comment type="caution">
    <text evidence="3">The sequence shown here is derived from an EMBL/GenBank/DDBJ whole genome shotgun (WGS) entry which is preliminary data.</text>
</comment>
<dbReference type="PANTHER" id="PTHR48100:SF15">
    <property type="entry name" value="SEDOHEPTULOSE 1,7-BISPHOSPHATASE"/>
    <property type="match status" value="1"/>
</dbReference>
<feature type="binding site" evidence="2">
    <location>
        <begin position="96"/>
        <end position="99"/>
    </location>
    <ligand>
        <name>substrate</name>
    </ligand>
</feature>
<evidence type="ECO:0000256" key="1">
    <source>
        <dbReference type="PIRSR" id="PIRSR613078-1"/>
    </source>
</evidence>
<evidence type="ECO:0000313" key="3">
    <source>
        <dbReference type="EMBL" id="OZJ03383.1"/>
    </source>
</evidence>
<dbReference type="Pfam" id="PF00300">
    <property type="entry name" value="His_Phos_1"/>
    <property type="match status" value="1"/>
</dbReference>
<dbReference type="OrthoDB" id="4818801at2759"/>
<feature type="binding site" evidence="2">
    <location>
        <begin position="24"/>
        <end position="25"/>
    </location>
    <ligand>
        <name>substrate</name>
    </ligand>
</feature>
<name>A0A261XYD9_9FUNG</name>
<protein>
    <submittedName>
        <fullName evidence="3">Uncharacterized protein</fullName>
    </submittedName>
</protein>
<dbReference type="Proteomes" id="UP000242875">
    <property type="component" value="Unassembled WGS sequence"/>
</dbReference>
<dbReference type="SUPFAM" id="SSF53254">
    <property type="entry name" value="Phosphoglycerate mutase-like"/>
    <property type="match status" value="1"/>
</dbReference>
<feature type="active site" description="Proton donor/acceptor" evidence="1">
    <location>
        <position position="96"/>
    </location>
</feature>
<dbReference type="EMBL" id="MVBO01000088">
    <property type="protein sequence ID" value="OZJ03383.1"/>
    <property type="molecule type" value="Genomic_DNA"/>
</dbReference>
<dbReference type="SMART" id="SM00855">
    <property type="entry name" value="PGAM"/>
    <property type="match status" value="1"/>
</dbReference>